<keyword evidence="2" id="KW-1185">Reference proteome</keyword>
<evidence type="ECO:0000313" key="1">
    <source>
        <dbReference type="EMBL" id="QDU85407.1"/>
    </source>
</evidence>
<protein>
    <submittedName>
        <fullName evidence="1">Uncharacterized protein</fullName>
    </submittedName>
</protein>
<evidence type="ECO:0000313" key="2">
    <source>
        <dbReference type="Proteomes" id="UP000319342"/>
    </source>
</evidence>
<dbReference type="RefSeq" id="WP_145188690.1">
    <property type="nucleotide sequence ID" value="NZ_CP036290.1"/>
</dbReference>
<dbReference type="Proteomes" id="UP000319342">
    <property type="component" value="Chromosome"/>
</dbReference>
<proteinExistence type="predicted"/>
<sequence length="101" mass="10645">MHAAHDPMAVHPFRSALFAGLLLIPAACSDPPDADVALIVTGSARGPVYETAGHTVEVRGLELFFDGRVVATLAADDVVQVRTVDGVVTLEREGERIAVPE</sequence>
<gene>
    <name evidence="1" type="ORF">Pla163_25360</name>
</gene>
<name>A0A518D1Q6_9BACT</name>
<reference evidence="1 2" key="1">
    <citation type="submission" date="2019-02" db="EMBL/GenBank/DDBJ databases">
        <title>Deep-cultivation of Planctomycetes and their phenomic and genomic characterization uncovers novel biology.</title>
        <authorList>
            <person name="Wiegand S."/>
            <person name="Jogler M."/>
            <person name="Boedeker C."/>
            <person name="Pinto D."/>
            <person name="Vollmers J."/>
            <person name="Rivas-Marin E."/>
            <person name="Kohn T."/>
            <person name="Peeters S.H."/>
            <person name="Heuer A."/>
            <person name="Rast P."/>
            <person name="Oberbeckmann S."/>
            <person name="Bunk B."/>
            <person name="Jeske O."/>
            <person name="Meyerdierks A."/>
            <person name="Storesund J.E."/>
            <person name="Kallscheuer N."/>
            <person name="Luecker S."/>
            <person name="Lage O.M."/>
            <person name="Pohl T."/>
            <person name="Merkel B.J."/>
            <person name="Hornburger P."/>
            <person name="Mueller R.-W."/>
            <person name="Bruemmer F."/>
            <person name="Labrenz M."/>
            <person name="Spormann A.M."/>
            <person name="Op den Camp H."/>
            <person name="Overmann J."/>
            <person name="Amann R."/>
            <person name="Jetten M.S.M."/>
            <person name="Mascher T."/>
            <person name="Medema M.H."/>
            <person name="Devos D.P."/>
            <person name="Kaster A.-K."/>
            <person name="Ovreas L."/>
            <person name="Rohde M."/>
            <person name="Galperin M.Y."/>
            <person name="Jogler C."/>
        </authorList>
    </citation>
    <scope>NUCLEOTIDE SEQUENCE [LARGE SCALE GENOMIC DNA]</scope>
    <source>
        <strain evidence="1 2">Pla163</strain>
    </source>
</reference>
<dbReference type="EMBL" id="CP036290">
    <property type="protein sequence ID" value="QDU85407.1"/>
    <property type="molecule type" value="Genomic_DNA"/>
</dbReference>
<accession>A0A518D1Q6</accession>
<organism evidence="1 2">
    <name type="scientific">Rohdeia mirabilis</name>
    <dbReference type="NCBI Taxonomy" id="2528008"/>
    <lineage>
        <taxon>Bacteria</taxon>
        <taxon>Pseudomonadati</taxon>
        <taxon>Planctomycetota</taxon>
        <taxon>Planctomycetia</taxon>
        <taxon>Planctomycetia incertae sedis</taxon>
        <taxon>Rohdeia</taxon>
    </lineage>
</organism>
<dbReference type="AlphaFoldDB" id="A0A518D1Q6"/>